<dbReference type="CDD" id="cd00886">
    <property type="entry name" value="MogA_MoaB"/>
    <property type="match status" value="1"/>
</dbReference>
<protein>
    <submittedName>
        <fullName evidence="2">Molybdopterin biosynthesis enzyme MoaB</fullName>
    </submittedName>
</protein>
<evidence type="ECO:0000259" key="1">
    <source>
        <dbReference type="SMART" id="SM00852"/>
    </source>
</evidence>
<dbReference type="Pfam" id="PF00994">
    <property type="entry name" value="MoCF_biosynth"/>
    <property type="match status" value="1"/>
</dbReference>
<accession>A0A1Y3GET4</accession>
<evidence type="ECO:0000313" key="2">
    <source>
        <dbReference type="EMBL" id="OUJ18813.1"/>
    </source>
</evidence>
<dbReference type="PANTHER" id="PTHR43232">
    <property type="entry name" value="MOLYBDENUM COFACTOR BIOSYNTHESIS PROTEIN B"/>
    <property type="match status" value="1"/>
</dbReference>
<dbReference type="GO" id="GO:0006777">
    <property type="term" value="P:Mo-molybdopterin cofactor biosynthetic process"/>
    <property type="evidence" value="ECO:0007669"/>
    <property type="project" value="InterPro"/>
</dbReference>
<dbReference type="SMART" id="SM00852">
    <property type="entry name" value="MoCF_biosynth"/>
    <property type="match status" value="1"/>
</dbReference>
<evidence type="ECO:0000313" key="3">
    <source>
        <dbReference type="Proteomes" id="UP000195137"/>
    </source>
</evidence>
<reference evidence="2 3" key="1">
    <citation type="submission" date="2016-12" db="EMBL/GenBank/DDBJ databases">
        <title>Discovery of methanogenic haloarchaea.</title>
        <authorList>
            <person name="Sorokin D.Y."/>
            <person name="Makarova K.S."/>
            <person name="Abbas B."/>
            <person name="Ferrer M."/>
            <person name="Golyshin P.N."/>
        </authorList>
    </citation>
    <scope>NUCLEOTIDE SEQUENCE [LARGE SCALE GENOMIC DNA]</scope>
    <source>
        <strain evidence="2">AMET1</strain>
    </source>
</reference>
<dbReference type="InterPro" id="IPR001453">
    <property type="entry name" value="MoaB/Mog_dom"/>
</dbReference>
<dbReference type="AlphaFoldDB" id="A0A1Y3GET4"/>
<gene>
    <name evidence="2" type="ORF">AMET1_0464</name>
</gene>
<keyword evidence="3" id="KW-1185">Reference proteome</keyword>
<dbReference type="NCBIfam" id="TIGR00177">
    <property type="entry name" value="molyb_syn"/>
    <property type="match status" value="1"/>
</dbReference>
<feature type="domain" description="MoaB/Mog" evidence="1">
    <location>
        <begin position="14"/>
        <end position="152"/>
    </location>
</feature>
<organism evidence="2 3">
    <name type="scientific">Methanonatronarchaeum thermophilum</name>
    <dbReference type="NCBI Taxonomy" id="1927129"/>
    <lineage>
        <taxon>Archaea</taxon>
        <taxon>Methanobacteriati</taxon>
        <taxon>Methanobacteriota</taxon>
        <taxon>Methanonatronarchaeia</taxon>
        <taxon>Methanonatronarchaeales</taxon>
        <taxon>Methanonatronarchaeaceae</taxon>
        <taxon>Methanonatronarchaeum</taxon>
    </lineage>
</organism>
<dbReference type="PANTHER" id="PTHR43232:SF2">
    <property type="entry name" value="MOLYBDENUM COFACTOR BIOSYNTHESIS PROTEIN B"/>
    <property type="match status" value="1"/>
</dbReference>
<dbReference type="InterPro" id="IPR012245">
    <property type="entry name" value="MoaB"/>
</dbReference>
<dbReference type="Gene3D" id="3.40.980.10">
    <property type="entry name" value="MoaB/Mog-like domain"/>
    <property type="match status" value="1"/>
</dbReference>
<sequence>MTKKHDKSGTFKIKVITVSDSRTLENDISGKTIQKQLEKKGHKVNREIIKDEEKQIINSLKNYNHDAYIYCGGTGISKRDVTVETLTPLFDKKLPGFGEYFRNKSFKEVGSRAMLSRATAGIKNQKPIFAVPGSKNASKLASKIITKEIGHIINHAKRP</sequence>
<dbReference type="RefSeq" id="WP_086636869.1">
    <property type="nucleotide sequence ID" value="NZ_MRZU01000003.1"/>
</dbReference>
<dbReference type="PIRSF" id="PIRSF006443">
    <property type="entry name" value="MoaB"/>
    <property type="match status" value="1"/>
</dbReference>
<name>A0A1Y3GET4_9EURY</name>
<proteinExistence type="predicted"/>
<dbReference type="OrthoDB" id="205337at2157"/>
<dbReference type="EMBL" id="MRZU01000003">
    <property type="protein sequence ID" value="OUJ18813.1"/>
    <property type="molecule type" value="Genomic_DNA"/>
</dbReference>
<dbReference type="Proteomes" id="UP000195137">
    <property type="component" value="Unassembled WGS sequence"/>
</dbReference>
<comment type="caution">
    <text evidence="2">The sequence shown here is derived from an EMBL/GenBank/DDBJ whole genome shotgun (WGS) entry which is preliminary data.</text>
</comment>
<dbReference type="InterPro" id="IPR036425">
    <property type="entry name" value="MoaB/Mog-like_dom_sf"/>
</dbReference>
<dbReference type="GO" id="GO:0005829">
    <property type="term" value="C:cytosol"/>
    <property type="evidence" value="ECO:0007669"/>
    <property type="project" value="TreeGrafter"/>
</dbReference>
<dbReference type="SUPFAM" id="SSF53218">
    <property type="entry name" value="Molybdenum cofactor biosynthesis proteins"/>
    <property type="match status" value="1"/>
</dbReference>